<dbReference type="PANTHER" id="PTHR10912:SF9">
    <property type="entry name" value="ADP-RIBOSYL CYCLASE_CYCLIC ADP-RIBOSE HYDROLASE"/>
    <property type="match status" value="1"/>
</dbReference>
<keyword evidence="4 8" id="KW-0378">Hydrolase</keyword>
<comment type="similarity">
    <text evidence="1">Belongs to the ADP-ribosyl cyclase family.</text>
</comment>
<keyword evidence="9" id="KW-1185">Reference proteome</keyword>
<evidence type="ECO:0000256" key="3">
    <source>
        <dbReference type="ARBA" id="ARBA00022679"/>
    </source>
</evidence>
<evidence type="ECO:0000256" key="1">
    <source>
        <dbReference type="ARBA" id="ARBA00005406"/>
    </source>
</evidence>
<dbReference type="Proteomes" id="UP000324091">
    <property type="component" value="Unassembled WGS sequence"/>
</dbReference>
<evidence type="ECO:0000256" key="4">
    <source>
        <dbReference type="ARBA" id="ARBA00022801"/>
    </source>
</evidence>
<dbReference type="AlphaFoldDB" id="A0A5C6MJC6"/>
<evidence type="ECO:0000256" key="2">
    <source>
        <dbReference type="ARBA" id="ARBA00011982"/>
    </source>
</evidence>
<comment type="caution">
    <text evidence="8">The sequence shown here is derived from an EMBL/GenBank/DDBJ whole genome shotgun (WGS) entry which is preliminary data.</text>
</comment>
<dbReference type="SUPFAM" id="SSF52309">
    <property type="entry name" value="N-(deoxy)ribosyltransferase-like"/>
    <property type="match status" value="3"/>
</dbReference>
<gene>
    <name evidence="8" type="ORF">D4764_0242060</name>
</gene>
<dbReference type="GO" id="GO:0030890">
    <property type="term" value="P:positive regulation of B cell proliferation"/>
    <property type="evidence" value="ECO:0007669"/>
    <property type="project" value="TreeGrafter"/>
</dbReference>
<keyword evidence="3" id="KW-0808">Transferase</keyword>
<evidence type="ECO:0000256" key="5">
    <source>
        <dbReference type="ARBA" id="ARBA00023027"/>
    </source>
</evidence>
<keyword evidence="7" id="KW-0472">Membrane</keyword>
<feature type="non-terminal residue" evidence="8">
    <location>
        <position position="1"/>
    </location>
</feature>
<proteinExistence type="inferred from homology"/>
<dbReference type="GO" id="GO:0061809">
    <property type="term" value="F:NAD+ nucleosidase activity, cyclic ADP-ribose generating"/>
    <property type="evidence" value="ECO:0007669"/>
    <property type="project" value="UniProtKB-EC"/>
</dbReference>
<dbReference type="PANTHER" id="PTHR10912">
    <property type="entry name" value="ADP-RIBOSYL CYCLASE"/>
    <property type="match status" value="1"/>
</dbReference>
<organism evidence="8 9">
    <name type="scientific">Takifugu flavidus</name>
    <name type="common">sansaifugu</name>
    <dbReference type="NCBI Taxonomy" id="433684"/>
    <lineage>
        <taxon>Eukaryota</taxon>
        <taxon>Metazoa</taxon>
        <taxon>Chordata</taxon>
        <taxon>Craniata</taxon>
        <taxon>Vertebrata</taxon>
        <taxon>Euteleostomi</taxon>
        <taxon>Actinopterygii</taxon>
        <taxon>Neopterygii</taxon>
        <taxon>Teleostei</taxon>
        <taxon>Neoteleostei</taxon>
        <taxon>Acanthomorphata</taxon>
        <taxon>Eupercaria</taxon>
        <taxon>Tetraodontiformes</taxon>
        <taxon>Tetradontoidea</taxon>
        <taxon>Tetraodontidae</taxon>
        <taxon>Takifugu</taxon>
    </lineage>
</organism>
<keyword evidence="7" id="KW-1133">Transmembrane helix</keyword>
<keyword evidence="6" id="KW-1015">Disulfide bond</keyword>
<dbReference type="GO" id="GO:0005886">
    <property type="term" value="C:plasma membrane"/>
    <property type="evidence" value="ECO:0007669"/>
    <property type="project" value="TreeGrafter"/>
</dbReference>
<dbReference type="Gene3D" id="1.20.82.10">
    <property type="entry name" value="ADP Ribosyl Cyclase, Chain A, domain 1"/>
    <property type="match status" value="2"/>
</dbReference>
<reference evidence="8 9" key="1">
    <citation type="submission" date="2019-04" db="EMBL/GenBank/DDBJ databases">
        <title>Chromosome genome assembly for Takifugu flavidus.</title>
        <authorList>
            <person name="Xiao S."/>
        </authorList>
    </citation>
    <scope>NUCLEOTIDE SEQUENCE [LARGE SCALE GENOMIC DNA]</scope>
    <source>
        <strain evidence="8">HTHZ2018</strain>
        <tissue evidence="8">Muscle</tissue>
    </source>
</reference>
<protein>
    <recommendedName>
        <fullName evidence="2">ADP-ribosyl cyclase/cyclic ADP-ribose hydrolase</fullName>
        <ecNumber evidence="2">3.2.2.6</ecNumber>
    </recommendedName>
</protein>
<dbReference type="InterPro" id="IPR003193">
    <property type="entry name" value="ADP-ribosyl_cyclase"/>
</dbReference>
<dbReference type="EMBL" id="RHFK02000136">
    <property type="protein sequence ID" value="TWW54668.1"/>
    <property type="molecule type" value="Genomic_DNA"/>
</dbReference>
<evidence type="ECO:0000256" key="6">
    <source>
        <dbReference type="ARBA" id="ARBA00023157"/>
    </source>
</evidence>
<keyword evidence="5" id="KW-0520">NAD</keyword>
<evidence type="ECO:0000256" key="7">
    <source>
        <dbReference type="SAM" id="Phobius"/>
    </source>
</evidence>
<evidence type="ECO:0000313" key="9">
    <source>
        <dbReference type="Proteomes" id="UP000324091"/>
    </source>
</evidence>
<feature type="transmembrane region" description="Helical" evidence="7">
    <location>
        <begin position="335"/>
        <end position="358"/>
    </location>
</feature>
<dbReference type="Gene3D" id="3.40.50.720">
    <property type="entry name" value="NAD(P)-binding Rossmann-like Domain"/>
    <property type="match status" value="3"/>
</dbReference>
<name>A0A5C6MJC6_9TELE</name>
<sequence>FAEAACGDATVMLNGSIATPFDNKSVFGSVEVLKLNSTKVRKLTVVLVTATTPVYDCESIWRHFEEAVCRQTPCNTTVEDYRHMFYAMAQAWAPPCGRFLFWSKTKTFVQTFVAALRYFWTLEDTLAGYMFNDLLWCGQEDSDGFDFGSCPGWSACERHPVYSLWRRASQNVSVRPLFAHARVKRWPHMMSLMSQFAEMACGNVTVLLNGSVVDAFNRESMFGSVELDSLDPCRVDHVNIKVVTDRDGPFMKSCSRGSVLDLIEILRSRGFRRQRPRLPADYQERAAIFRTYCRDKITAPSHIYEAAAGKLGHHIRGDFRSESAEERKRGMKRGVCIAAVVLLLVLVLVVENTLGATLSRKPLQQTFKETFIARCHQYKGSDCETIWSTFEQAYVGRDPRKIPKDAYNPLFQVAPITTPRDKTMFWSKTERVVHAYNDKTKCFVTMEDTLLGSVLNNLIWCGEEGSSETFTSGCPDWNACEDNKYNPVRSFWTQGSAKFAEAACGDATVMLNGSIATPFNNSSVFGETEVPKLNSAKVRKLTVVLVTATTPVSKCANESLDELRRKLGSNIIYECKEVSETRINECASNNNIPCTDCW</sequence>
<accession>A0A5C6MJC6</accession>
<dbReference type="GO" id="GO:0016740">
    <property type="term" value="F:transferase activity"/>
    <property type="evidence" value="ECO:0007669"/>
    <property type="project" value="UniProtKB-KW"/>
</dbReference>
<dbReference type="EC" id="3.2.2.6" evidence="2"/>
<dbReference type="Pfam" id="PF02267">
    <property type="entry name" value="Rib_hydrolayse"/>
    <property type="match status" value="4"/>
</dbReference>
<dbReference type="GO" id="GO:0016849">
    <property type="term" value="F:phosphorus-oxygen lyase activity"/>
    <property type="evidence" value="ECO:0007669"/>
    <property type="project" value="TreeGrafter"/>
</dbReference>
<evidence type="ECO:0000313" key="8">
    <source>
        <dbReference type="EMBL" id="TWW54668.1"/>
    </source>
</evidence>
<keyword evidence="7" id="KW-0812">Transmembrane</keyword>